<dbReference type="Pfam" id="PF06961">
    <property type="entry name" value="DUF1294"/>
    <property type="match status" value="1"/>
</dbReference>
<gene>
    <name evidence="2" type="ORF">SAMN04488045_2147</name>
</gene>
<dbReference type="OrthoDB" id="72963at2"/>
<name>A0A1H5YMI1_9RHOB</name>
<dbReference type="EMBL" id="FNUZ01000003">
    <property type="protein sequence ID" value="SEG24586.1"/>
    <property type="molecule type" value="Genomic_DNA"/>
</dbReference>
<evidence type="ECO:0000313" key="2">
    <source>
        <dbReference type="EMBL" id="SEG24586.1"/>
    </source>
</evidence>
<dbReference type="AlphaFoldDB" id="A0A1H5YMI1"/>
<organism evidence="2 3">
    <name type="scientific">Thalassococcus halodurans</name>
    <dbReference type="NCBI Taxonomy" id="373675"/>
    <lineage>
        <taxon>Bacteria</taxon>
        <taxon>Pseudomonadati</taxon>
        <taxon>Pseudomonadota</taxon>
        <taxon>Alphaproteobacteria</taxon>
        <taxon>Rhodobacterales</taxon>
        <taxon>Roseobacteraceae</taxon>
        <taxon>Thalassococcus</taxon>
    </lineage>
</organism>
<accession>A0A1H5YMI1</accession>
<dbReference type="RefSeq" id="WP_103910483.1">
    <property type="nucleotide sequence ID" value="NZ_FNUZ01000003.1"/>
</dbReference>
<keyword evidence="3" id="KW-1185">Reference proteome</keyword>
<evidence type="ECO:0000313" key="3">
    <source>
        <dbReference type="Proteomes" id="UP000236752"/>
    </source>
</evidence>
<proteinExistence type="predicted"/>
<keyword evidence="1" id="KW-0812">Transmembrane</keyword>
<feature type="transmembrane region" description="Helical" evidence="1">
    <location>
        <begin position="72"/>
        <end position="91"/>
    </location>
</feature>
<protein>
    <submittedName>
        <fullName evidence="2">Uncharacterized membrane protein YsdA, DUF1294 family</fullName>
    </submittedName>
</protein>
<dbReference type="Proteomes" id="UP000236752">
    <property type="component" value="Unassembled WGS sequence"/>
</dbReference>
<evidence type="ECO:0000256" key="1">
    <source>
        <dbReference type="SAM" id="Phobius"/>
    </source>
</evidence>
<sequence length="94" mass="10429">MEPVLTALGFLVLINIAAFAAFAEDKRRAAKGLWRISESSLLTLALLGGWGGAKLAQRRFRHKTRKEPFRTALNSIPAVWVILLGVIWFTGVRP</sequence>
<keyword evidence="1" id="KW-0472">Membrane</keyword>
<dbReference type="InterPro" id="IPR010718">
    <property type="entry name" value="DUF1294"/>
</dbReference>
<reference evidence="2 3" key="1">
    <citation type="submission" date="2016-10" db="EMBL/GenBank/DDBJ databases">
        <authorList>
            <person name="de Groot N.N."/>
        </authorList>
    </citation>
    <scope>NUCLEOTIDE SEQUENCE [LARGE SCALE GENOMIC DNA]</scope>
    <source>
        <strain evidence="2 3">DSM 26915</strain>
    </source>
</reference>
<keyword evidence="1" id="KW-1133">Transmembrane helix</keyword>